<sequence>MSTTSWISPLNAAYGLATDDTYIYVTNSQDKGGYGINIDSYKISDNGATTNNFVFAGGNNSDSQLTIDNTYLYASYIYSNQSVVTLLNYPSISYTNINFLFNSYENNSDPQNPYMVNPTISAIVIAGGYLYASFYSGFLGRVLLQSSAGDYSNDYDFGASGSGQPYASSGYNDLNNSLYNQTTRALATDGTYLYVGCYSGKIVKMTLSSTSSQDNWLTGISGITGLTVSSDNLYLYVLSETASTITQVLLSDASIVNTYTLGSSYANNLPNGLVVTGGNLYAAYYGTGATANNGSILRYGSGSNVPCFGENTKILCYNSEKSLEEYVLIQNIRPGTLVKTLLNGYVPVNMIGKSTIHNHANNDRIKNRLYKCTKENYPEILDEDLILTGCHSILVDHLTEQQNERTIKEIKRIYVTDRKYRLLTFLDPRSETYQVDGELPIYHLALDHENYLMNYGIYANGLLVESCSKRYLKELSGMTLIE</sequence>
<reference evidence="1" key="1">
    <citation type="journal article" date="2020" name="Nature">
        <title>Giant virus diversity and host interactions through global metagenomics.</title>
        <authorList>
            <person name="Schulz F."/>
            <person name="Roux S."/>
            <person name="Paez-Espino D."/>
            <person name="Jungbluth S."/>
            <person name="Walsh D.A."/>
            <person name="Denef V.J."/>
            <person name="McMahon K.D."/>
            <person name="Konstantinidis K.T."/>
            <person name="Eloe-Fadrosh E.A."/>
            <person name="Kyrpides N.C."/>
            <person name="Woyke T."/>
        </authorList>
    </citation>
    <scope>NUCLEOTIDE SEQUENCE</scope>
    <source>
        <strain evidence="1">GVMAG-M-3300023174-144</strain>
    </source>
</reference>
<dbReference type="EMBL" id="MN739598">
    <property type="protein sequence ID" value="QHT14936.1"/>
    <property type="molecule type" value="Genomic_DNA"/>
</dbReference>
<dbReference type="InterPro" id="IPR015943">
    <property type="entry name" value="WD40/YVTN_repeat-like_dom_sf"/>
</dbReference>
<evidence type="ECO:0008006" key="2">
    <source>
        <dbReference type="Google" id="ProtNLM"/>
    </source>
</evidence>
<proteinExistence type="predicted"/>
<dbReference type="SUPFAM" id="SSF63825">
    <property type="entry name" value="YWTD domain"/>
    <property type="match status" value="1"/>
</dbReference>
<accession>A0A6C0DD89</accession>
<evidence type="ECO:0000313" key="1">
    <source>
        <dbReference type="EMBL" id="QHT14936.1"/>
    </source>
</evidence>
<protein>
    <recommendedName>
        <fullName evidence="2">Hedgehog/Intein (Hint) domain-containing protein</fullName>
    </recommendedName>
</protein>
<organism evidence="1">
    <name type="scientific">viral metagenome</name>
    <dbReference type="NCBI Taxonomy" id="1070528"/>
    <lineage>
        <taxon>unclassified sequences</taxon>
        <taxon>metagenomes</taxon>
        <taxon>organismal metagenomes</taxon>
    </lineage>
</organism>
<dbReference type="Gene3D" id="2.130.10.10">
    <property type="entry name" value="YVTN repeat-like/Quinoprotein amine dehydrogenase"/>
    <property type="match status" value="1"/>
</dbReference>
<dbReference type="AlphaFoldDB" id="A0A6C0DD89"/>
<name>A0A6C0DD89_9ZZZZ</name>